<dbReference type="AlphaFoldDB" id="X1S2D3"/>
<gene>
    <name evidence="2" type="ORF">S12H4_13047</name>
</gene>
<dbReference type="CDD" id="cd05403">
    <property type="entry name" value="NT_KNTase_like"/>
    <property type="match status" value="1"/>
</dbReference>
<dbReference type="InterPro" id="IPR052930">
    <property type="entry name" value="TA_antitoxin_MntA"/>
</dbReference>
<dbReference type="SUPFAM" id="SSF81301">
    <property type="entry name" value="Nucleotidyltransferase"/>
    <property type="match status" value="1"/>
</dbReference>
<protein>
    <recommendedName>
        <fullName evidence="1">Polymerase beta nucleotidyltransferase domain-containing protein</fullName>
    </recommendedName>
</protein>
<evidence type="ECO:0000313" key="2">
    <source>
        <dbReference type="EMBL" id="GAI87212.1"/>
    </source>
</evidence>
<dbReference type="Gene3D" id="3.30.460.10">
    <property type="entry name" value="Beta Polymerase, domain 2"/>
    <property type="match status" value="1"/>
</dbReference>
<dbReference type="PANTHER" id="PTHR43852:SF3">
    <property type="entry name" value="NUCLEOTIDYLTRANSFERASE"/>
    <property type="match status" value="1"/>
</dbReference>
<name>X1S2D3_9ZZZZ</name>
<sequence>MKIPKIDKEIFQKFNVKLAYLFGSQAKGNSAGESDYDIAVLFRQKPKEPLALKEITSLSCELNKFIPGKLDVVSLNDAPLLLKYEVVAHGKPIFCENESERIEFEVLAIKEYIDEEPIRNLYNRALYKRILQAT</sequence>
<dbReference type="InterPro" id="IPR043519">
    <property type="entry name" value="NT_sf"/>
</dbReference>
<dbReference type="EMBL" id="BARW01006220">
    <property type="protein sequence ID" value="GAI87212.1"/>
    <property type="molecule type" value="Genomic_DNA"/>
</dbReference>
<dbReference type="InterPro" id="IPR041633">
    <property type="entry name" value="Polbeta"/>
</dbReference>
<proteinExistence type="predicted"/>
<reference evidence="2" key="1">
    <citation type="journal article" date="2014" name="Front. Microbiol.">
        <title>High frequency of phylogenetically diverse reductive dehalogenase-homologous genes in deep subseafloor sedimentary metagenomes.</title>
        <authorList>
            <person name="Kawai M."/>
            <person name="Futagami T."/>
            <person name="Toyoda A."/>
            <person name="Takaki Y."/>
            <person name="Nishi S."/>
            <person name="Hori S."/>
            <person name="Arai W."/>
            <person name="Tsubouchi T."/>
            <person name="Morono Y."/>
            <person name="Uchiyama I."/>
            <person name="Ito T."/>
            <person name="Fujiyama A."/>
            <person name="Inagaki F."/>
            <person name="Takami H."/>
        </authorList>
    </citation>
    <scope>NUCLEOTIDE SEQUENCE</scope>
    <source>
        <strain evidence="2">Expedition CK06-06</strain>
    </source>
</reference>
<dbReference type="Pfam" id="PF18765">
    <property type="entry name" value="Polbeta"/>
    <property type="match status" value="1"/>
</dbReference>
<evidence type="ECO:0000259" key="1">
    <source>
        <dbReference type="Pfam" id="PF18765"/>
    </source>
</evidence>
<dbReference type="NCBIfam" id="NF047752">
    <property type="entry name" value="MntA_antitoxin"/>
    <property type="match status" value="1"/>
</dbReference>
<comment type="caution">
    <text evidence="2">The sequence shown here is derived from an EMBL/GenBank/DDBJ whole genome shotgun (WGS) entry which is preliminary data.</text>
</comment>
<feature type="domain" description="Polymerase beta nucleotidyltransferase" evidence="1">
    <location>
        <begin position="8"/>
        <end position="98"/>
    </location>
</feature>
<accession>X1S2D3</accession>
<organism evidence="2">
    <name type="scientific">marine sediment metagenome</name>
    <dbReference type="NCBI Taxonomy" id="412755"/>
    <lineage>
        <taxon>unclassified sequences</taxon>
        <taxon>metagenomes</taxon>
        <taxon>ecological metagenomes</taxon>
    </lineage>
</organism>
<dbReference type="PANTHER" id="PTHR43852">
    <property type="entry name" value="NUCLEOTIDYLTRANSFERASE"/>
    <property type="match status" value="1"/>
</dbReference>